<dbReference type="Proteomes" id="UP000186015">
    <property type="component" value="Unassembled WGS sequence"/>
</dbReference>
<proteinExistence type="predicted"/>
<dbReference type="EMBL" id="FOAT01000006">
    <property type="protein sequence ID" value="SEK84973.1"/>
    <property type="molecule type" value="Genomic_DNA"/>
</dbReference>
<protein>
    <submittedName>
        <fullName evidence="1">Uncharacterized protein</fullName>
    </submittedName>
</protein>
<dbReference type="OrthoDB" id="2086318at2"/>
<name>A0A1H7KDP4_RUMAL</name>
<sequence length="130" mass="14362">MLIKVIDISEENGMTIVTAECDIGRIRGVWHFHEAPVTGKSYQTELAFNANEPIDGSSIEVLKSGSSGISTDGKVNVFTAEIEDIDEIYYLRFSYDGLSMLDISDPPAINIGDYIRFAVECGRTGIYPYL</sequence>
<dbReference type="RefSeq" id="WP_074832854.1">
    <property type="nucleotide sequence ID" value="NZ_FOAT01000006.1"/>
</dbReference>
<gene>
    <name evidence="1" type="ORF">SAMN05216469_106180</name>
</gene>
<accession>A0A1H7KDP4</accession>
<dbReference type="AlphaFoldDB" id="A0A1H7KDP4"/>
<organism evidence="1 2">
    <name type="scientific">Ruminococcus albus</name>
    <dbReference type="NCBI Taxonomy" id="1264"/>
    <lineage>
        <taxon>Bacteria</taxon>
        <taxon>Bacillati</taxon>
        <taxon>Bacillota</taxon>
        <taxon>Clostridia</taxon>
        <taxon>Eubacteriales</taxon>
        <taxon>Oscillospiraceae</taxon>
        <taxon>Ruminococcus</taxon>
    </lineage>
</organism>
<reference evidence="1 2" key="1">
    <citation type="submission" date="2016-10" db="EMBL/GenBank/DDBJ databases">
        <authorList>
            <person name="de Groot N.N."/>
        </authorList>
    </citation>
    <scope>NUCLEOTIDE SEQUENCE [LARGE SCALE GENOMIC DNA]</scope>
    <source>
        <strain evidence="1 2">KH2T6</strain>
    </source>
</reference>
<evidence type="ECO:0000313" key="1">
    <source>
        <dbReference type="EMBL" id="SEK84973.1"/>
    </source>
</evidence>
<evidence type="ECO:0000313" key="2">
    <source>
        <dbReference type="Proteomes" id="UP000186015"/>
    </source>
</evidence>